<reference evidence="1 2" key="1">
    <citation type="submission" date="2018-12" db="EMBL/GenBank/DDBJ databases">
        <title>Flammeovirga pectinis sp. nov., isolated from the gut of the Korean scallop, Patinopecten yessoensis.</title>
        <authorList>
            <person name="Bae J.-W."/>
            <person name="Jeong Y.-S."/>
            <person name="Kang W."/>
        </authorList>
    </citation>
    <scope>NUCLEOTIDE SEQUENCE [LARGE SCALE GENOMIC DNA]</scope>
    <source>
        <strain evidence="1 2">L12M1</strain>
    </source>
</reference>
<organism evidence="1 2">
    <name type="scientific">Flammeovirga pectinis</name>
    <dbReference type="NCBI Taxonomy" id="2494373"/>
    <lineage>
        <taxon>Bacteria</taxon>
        <taxon>Pseudomonadati</taxon>
        <taxon>Bacteroidota</taxon>
        <taxon>Cytophagia</taxon>
        <taxon>Cytophagales</taxon>
        <taxon>Flammeovirgaceae</taxon>
        <taxon>Flammeovirga</taxon>
    </lineage>
</organism>
<accession>A0A3Q9FKV8</accession>
<evidence type="ECO:0000313" key="1">
    <source>
        <dbReference type="EMBL" id="AZQ62031.1"/>
    </source>
</evidence>
<dbReference type="KEGG" id="fll:EI427_07195"/>
<dbReference type="SUPFAM" id="SSF48452">
    <property type="entry name" value="TPR-like"/>
    <property type="match status" value="2"/>
</dbReference>
<dbReference type="Proteomes" id="UP000267268">
    <property type="component" value="Chromosome 1"/>
</dbReference>
<sequence>MIEITPFVFSFRTYNENKKRNFLIPQLGNVNEQGITLSNELISYHDINSTTFFEGYLVISFSKYPILGKEISSWYISKNNCIILKSEMIKDIKLAFDLFATRNAVTTRVCGHCENTIDWDNHLDSQYQYCDECHSISDKHGLLFSNGEQFDICPETGYYDRLGKRKKYEYFIFNKKLYFRTTKYFGGDNLGIEFFHKNILKNCMFLIGVPGTLIQFYKANQGHHPDFTELAEANFASRCGELKEAADLYTKMQMRLPYFPALHYNLAIAYLQSNNEEMARRYFQKSLEGCSNYEPTLKVLRYLTQKERGSN</sequence>
<evidence type="ECO:0008006" key="3">
    <source>
        <dbReference type="Google" id="ProtNLM"/>
    </source>
</evidence>
<dbReference type="OrthoDB" id="975771at2"/>
<dbReference type="RefSeq" id="WP_126613143.1">
    <property type="nucleotide sequence ID" value="NZ_CP034562.1"/>
</dbReference>
<proteinExistence type="predicted"/>
<dbReference type="AlphaFoldDB" id="A0A3Q9FKV8"/>
<dbReference type="InterPro" id="IPR011990">
    <property type="entry name" value="TPR-like_helical_dom_sf"/>
</dbReference>
<protein>
    <recommendedName>
        <fullName evidence="3">Tetratricopeptide repeat protein</fullName>
    </recommendedName>
</protein>
<keyword evidence="2" id="KW-1185">Reference proteome</keyword>
<gene>
    <name evidence="1" type="ORF">EI427_07195</name>
</gene>
<dbReference type="EMBL" id="CP034562">
    <property type="protein sequence ID" value="AZQ62031.1"/>
    <property type="molecule type" value="Genomic_DNA"/>
</dbReference>
<name>A0A3Q9FKV8_9BACT</name>
<dbReference type="Gene3D" id="1.25.40.10">
    <property type="entry name" value="Tetratricopeptide repeat domain"/>
    <property type="match status" value="1"/>
</dbReference>
<evidence type="ECO:0000313" key="2">
    <source>
        <dbReference type="Proteomes" id="UP000267268"/>
    </source>
</evidence>